<dbReference type="EMBL" id="OZ034813">
    <property type="protein sequence ID" value="CAL1357141.1"/>
    <property type="molecule type" value="Genomic_DNA"/>
</dbReference>
<gene>
    <name evidence="1" type="ORF">LTRI10_LOCUS4795</name>
</gene>
<sequence length="66" mass="7554">MLQVVPFLDVLCLFPLPLRSVVESRHVIILVLRRQMSRSGFESKMATWGSRPSWVELHLHAVIASI</sequence>
<name>A0AAV2CM77_9ROSI</name>
<evidence type="ECO:0008006" key="3">
    <source>
        <dbReference type="Google" id="ProtNLM"/>
    </source>
</evidence>
<dbReference type="Proteomes" id="UP001497516">
    <property type="component" value="Chromosome 1"/>
</dbReference>
<reference evidence="1 2" key="1">
    <citation type="submission" date="2024-04" db="EMBL/GenBank/DDBJ databases">
        <authorList>
            <person name="Fracassetti M."/>
        </authorList>
    </citation>
    <scope>NUCLEOTIDE SEQUENCE [LARGE SCALE GENOMIC DNA]</scope>
</reference>
<proteinExistence type="predicted"/>
<organism evidence="1 2">
    <name type="scientific">Linum trigynum</name>
    <dbReference type="NCBI Taxonomy" id="586398"/>
    <lineage>
        <taxon>Eukaryota</taxon>
        <taxon>Viridiplantae</taxon>
        <taxon>Streptophyta</taxon>
        <taxon>Embryophyta</taxon>
        <taxon>Tracheophyta</taxon>
        <taxon>Spermatophyta</taxon>
        <taxon>Magnoliopsida</taxon>
        <taxon>eudicotyledons</taxon>
        <taxon>Gunneridae</taxon>
        <taxon>Pentapetalae</taxon>
        <taxon>rosids</taxon>
        <taxon>fabids</taxon>
        <taxon>Malpighiales</taxon>
        <taxon>Linaceae</taxon>
        <taxon>Linum</taxon>
    </lineage>
</organism>
<protein>
    <recommendedName>
        <fullName evidence="3">Secreted protein</fullName>
    </recommendedName>
</protein>
<evidence type="ECO:0000313" key="2">
    <source>
        <dbReference type="Proteomes" id="UP001497516"/>
    </source>
</evidence>
<accession>A0AAV2CM77</accession>
<dbReference type="AlphaFoldDB" id="A0AAV2CM77"/>
<keyword evidence="2" id="KW-1185">Reference proteome</keyword>
<evidence type="ECO:0000313" key="1">
    <source>
        <dbReference type="EMBL" id="CAL1357141.1"/>
    </source>
</evidence>